<dbReference type="RefSeq" id="XP_013789350.1">
    <property type="nucleotide sequence ID" value="XM_013933896.2"/>
</dbReference>
<feature type="region of interest" description="Disordered" evidence="1">
    <location>
        <begin position="107"/>
        <end position="152"/>
    </location>
</feature>
<feature type="domain" description="Glutaredoxin" evidence="2">
    <location>
        <begin position="236"/>
        <end position="301"/>
    </location>
</feature>
<dbReference type="Pfam" id="PF23733">
    <property type="entry name" value="GRXCR1-2_C"/>
    <property type="match status" value="1"/>
</dbReference>
<feature type="compositionally biased region" description="Low complexity" evidence="1">
    <location>
        <begin position="118"/>
        <end position="131"/>
    </location>
</feature>
<dbReference type="Gene3D" id="3.40.30.10">
    <property type="entry name" value="Glutaredoxin"/>
    <property type="match status" value="1"/>
</dbReference>
<dbReference type="InterPro" id="IPR042797">
    <property type="entry name" value="GRXCR1"/>
</dbReference>
<evidence type="ECO:0000313" key="3">
    <source>
        <dbReference type="Proteomes" id="UP000694941"/>
    </source>
</evidence>
<sequence>MFRTNVEHTKPSCHSVSLVVNGTVVVPEKQELTNRNSEVCRTPLKTSSQVNRAHVHVLKIENNTSMDTCPVKILDVRNTPSVDCCPGTCDTHADEKVLMEESHANTQLSGIDRRYHSSETSSGASSATGSDNDSDHCSLSDDSHEHDSGFGDQSQWHLGGKCTDDHNSVLRFHLHELDPGPEQSSKKREDEDVKDSAIMSVSGTVRGMKNRVRTSISCLFQPYGKKNYAQEEAGRVVLYTTTMGIIRKTFEECRRVRNILQTMLVKFEERDVFMNRTHQRELLERLGASSVQVPQIFVGGSWFANAEIMERLNESGDLRQFLRPYKRVSVGGVCQQCGGFRYLPCPLCGGSKKSANHRHHFNIGYVALRCMNCDESGLIRCDHCLHGDG</sequence>
<feature type="compositionally biased region" description="Basic and acidic residues" evidence="1">
    <location>
        <begin position="133"/>
        <end position="149"/>
    </location>
</feature>
<reference evidence="4" key="1">
    <citation type="submission" date="2025-08" db="UniProtKB">
        <authorList>
            <consortium name="RefSeq"/>
        </authorList>
    </citation>
    <scope>IDENTIFICATION</scope>
    <source>
        <tissue evidence="4">Muscle</tissue>
    </source>
</reference>
<dbReference type="InterPro" id="IPR036249">
    <property type="entry name" value="Thioredoxin-like_sf"/>
</dbReference>
<evidence type="ECO:0000313" key="4">
    <source>
        <dbReference type="RefSeq" id="XP_013789350.1"/>
    </source>
</evidence>
<dbReference type="GeneID" id="106473214"/>
<organism evidence="3 4">
    <name type="scientific">Limulus polyphemus</name>
    <name type="common">Atlantic horseshoe crab</name>
    <dbReference type="NCBI Taxonomy" id="6850"/>
    <lineage>
        <taxon>Eukaryota</taxon>
        <taxon>Metazoa</taxon>
        <taxon>Ecdysozoa</taxon>
        <taxon>Arthropoda</taxon>
        <taxon>Chelicerata</taxon>
        <taxon>Merostomata</taxon>
        <taxon>Xiphosura</taxon>
        <taxon>Limulidae</taxon>
        <taxon>Limulus</taxon>
    </lineage>
</organism>
<proteinExistence type="predicted"/>
<name>A0ABM1BVA1_LIMPO</name>
<dbReference type="Proteomes" id="UP000694941">
    <property type="component" value="Unplaced"/>
</dbReference>
<dbReference type="Pfam" id="PF00462">
    <property type="entry name" value="Glutaredoxin"/>
    <property type="match status" value="1"/>
</dbReference>
<accession>A0ABM1BVA1</accession>
<dbReference type="CDD" id="cd03031">
    <property type="entry name" value="GRX_GRX_like"/>
    <property type="match status" value="1"/>
</dbReference>
<dbReference type="PANTHER" id="PTHR46990">
    <property type="entry name" value="GLUTAREDOXIN DOMAIN-CONTAINING CYSTEINE-RICH PROTEIN 1"/>
    <property type="match status" value="1"/>
</dbReference>
<dbReference type="PANTHER" id="PTHR46990:SF1">
    <property type="entry name" value="GLUTAREDOXIN DOMAIN-CONTAINING CYSTEINE-RICH PROTEIN 1"/>
    <property type="match status" value="1"/>
</dbReference>
<protein>
    <submittedName>
        <fullName evidence="4">Glutaredoxin domain-containing cysteine-rich protein CG31559-like</fullName>
    </submittedName>
</protein>
<keyword evidence="3" id="KW-1185">Reference proteome</keyword>
<evidence type="ECO:0000256" key="1">
    <source>
        <dbReference type="SAM" id="MobiDB-lite"/>
    </source>
</evidence>
<dbReference type="PROSITE" id="PS51354">
    <property type="entry name" value="GLUTAREDOXIN_2"/>
    <property type="match status" value="1"/>
</dbReference>
<dbReference type="InterPro" id="IPR002109">
    <property type="entry name" value="Glutaredoxin"/>
</dbReference>
<gene>
    <name evidence="4" type="primary">LOC106473214</name>
</gene>
<dbReference type="SUPFAM" id="SSF52833">
    <property type="entry name" value="Thioredoxin-like"/>
    <property type="match status" value="1"/>
</dbReference>
<feature type="region of interest" description="Disordered" evidence="1">
    <location>
        <begin position="176"/>
        <end position="195"/>
    </location>
</feature>
<evidence type="ECO:0000259" key="2">
    <source>
        <dbReference type="Pfam" id="PF00462"/>
    </source>
</evidence>